<keyword evidence="1" id="KW-0812">Transmembrane</keyword>
<dbReference type="STRING" id="1141106.GCA_000308095_00039"/>
<dbReference type="Proteomes" id="UP000255549">
    <property type="component" value="Unassembled WGS sequence"/>
</dbReference>
<evidence type="ECO:0000313" key="2">
    <source>
        <dbReference type="EMBL" id="SUM43831.1"/>
    </source>
</evidence>
<proteinExistence type="predicted"/>
<keyword evidence="1" id="KW-1133">Transmembrane helix</keyword>
<gene>
    <name evidence="2" type="ORF">NCTC11048_00171</name>
</gene>
<evidence type="ECO:0000256" key="1">
    <source>
        <dbReference type="SAM" id="Phobius"/>
    </source>
</evidence>
<sequence length="92" mass="10595">MNEIITIVILIIMLAIQYFLSSSTNKYLGLIIPIVFSGFVIFMLVTDRLGIITSLVLLVLGLIFLLEQWYKGQKNNKRKMNKELTKMKSKDL</sequence>
<reference evidence="2 3" key="1">
    <citation type="submission" date="2018-06" db="EMBL/GenBank/DDBJ databases">
        <authorList>
            <consortium name="Pathogen Informatics"/>
            <person name="Doyle S."/>
        </authorList>
    </citation>
    <scope>NUCLEOTIDE SEQUENCE [LARGE SCALE GENOMIC DNA]</scope>
    <source>
        <strain evidence="3">NCTC 11048</strain>
    </source>
</reference>
<protein>
    <submittedName>
        <fullName evidence="2">Membrane protein</fullName>
    </submittedName>
</protein>
<name>A0A380G1D7_STAIN</name>
<dbReference type="EMBL" id="UHDP01000001">
    <property type="protein sequence ID" value="SUM43831.1"/>
    <property type="molecule type" value="Genomic_DNA"/>
</dbReference>
<keyword evidence="3" id="KW-1185">Reference proteome</keyword>
<dbReference type="OrthoDB" id="2413078at2"/>
<feature type="transmembrane region" description="Helical" evidence="1">
    <location>
        <begin position="27"/>
        <end position="45"/>
    </location>
</feature>
<feature type="transmembrane region" description="Helical" evidence="1">
    <location>
        <begin position="51"/>
        <end position="70"/>
    </location>
</feature>
<keyword evidence="1" id="KW-0472">Membrane</keyword>
<dbReference type="AlphaFoldDB" id="A0A380G1D7"/>
<feature type="transmembrane region" description="Helical" evidence="1">
    <location>
        <begin position="5"/>
        <end position="20"/>
    </location>
</feature>
<accession>A0A380G1D7</accession>
<organism evidence="2 3">
    <name type="scientific">Staphylococcus intermedius NCTC 11048</name>
    <dbReference type="NCBI Taxonomy" id="1141106"/>
    <lineage>
        <taxon>Bacteria</taxon>
        <taxon>Bacillati</taxon>
        <taxon>Bacillota</taxon>
        <taxon>Bacilli</taxon>
        <taxon>Bacillales</taxon>
        <taxon>Staphylococcaceae</taxon>
        <taxon>Staphylococcus</taxon>
        <taxon>Staphylococcus intermedius group</taxon>
    </lineage>
</organism>
<evidence type="ECO:0000313" key="3">
    <source>
        <dbReference type="Proteomes" id="UP000255549"/>
    </source>
</evidence>